<dbReference type="SUPFAM" id="SSF69318">
    <property type="entry name" value="Integrin alpha N-terminal domain"/>
    <property type="match status" value="1"/>
</dbReference>
<proteinExistence type="predicted"/>
<evidence type="ECO:0000313" key="5">
    <source>
        <dbReference type="Proteomes" id="UP000055611"/>
    </source>
</evidence>
<feature type="signal peptide" evidence="2">
    <location>
        <begin position="1"/>
        <end position="25"/>
    </location>
</feature>
<dbReference type="Proteomes" id="UP000295506">
    <property type="component" value="Unassembled WGS sequence"/>
</dbReference>
<reference evidence="4 6" key="2">
    <citation type="submission" date="2019-03" db="EMBL/GenBank/DDBJ databases">
        <title>Genomic Encyclopedia of Type Strains, Phase IV (KMG-IV): sequencing the most valuable type-strain genomes for metagenomic binning, comparative biology and taxonomic classification.</title>
        <authorList>
            <person name="Goeker M."/>
        </authorList>
    </citation>
    <scope>NUCLEOTIDE SEQUENCE [LARGE SCALE GENOMIC DNA]</scope>
    <source>
        <strain evidence="4 6">DSM 101483</strain>
    </source>
</reference>
<dbReference type="EMBL" id="CP014206">
    <property type="protein sequence ID" value="AMK12806.1"/>
    <property type="molecule type" value="Genomic_DNA"/>
</dbReference>
<keyword evidence="1 2" id="KW-0732">Signal</keyword>
<keyword evidence="5" id="KW-1185">Reference proteome</keyword>
<protein>
    <recommendedName>
        <fullName evidence="7">VCBS repeat-containing protein</fullName>
    </recommendedName>
</protein>
<evidence type="ECO:0008006" key="7">
    <source>
        <dbReference type="Google" id="ProtNLM"/>
    </source>
</evidence>
<organism evidence="4 6">
    <name type="scientific">Pseudodesulfovibrio indicus</name>
    <dbReference type="NCBI Taxonomy" id="1716143"/>
    <lineage>
        <taxon>Bacteria</taxon>
        <taxon>Pseudomonadati</taxon>
        <taxon>Thermodesulfobacteriota</taxon>
        <taxon>Desulfovibrionia</taxon>
        <taxon>Desulfovibrionales</taxon>
        <taxon>Desulfovibrionaceae</taxon>
    </lineage>
</organism>
<feature type="chain" id="PRO_5044548264" description="VCBS repeat-containing protein" evidence="2">
    <location>
        <begin position="26"/>
        <end position="552"/>
    </location>
</feature>
<dbReference type="InterPro" id="IPR013517">
    <property type="entry name" value="FG-GAP"/>
</dbReference>
<dbReference type="OrthoDB" id="5422153at2"/>
<dbReference type="EMBL" id="SOBK01000011">
    <property type="protein sequence ID" value="TDT86703.1"/>
    <property type="molecule type" value="Genomic_DNA"/>
</dbReference>
<evidence type="ECO:0000313" key="6">
    <source>
        <dbReference type="Proteomes" id="UP000295506"/>
    </source>
</evidence>
<evidence type="ECO:0000256" key="1">
    <source>
        <dbReference type="ARBA" id="ARBA00022729"/>
    </source>
</evidence>
<evidence type="ECO:0000256" key="2">
    <source>
        <dbReference type="SAM" id="SignalP"/>
    </source>
</evidence>
<dbReference type="AlphaFoldDB" id="A0A126QST6"/>
<reference evidence="3 5" key="1">
    <citation type="journal article" date="2016" name="Front. Microbiol.">
        <title>Genome Sequence of the Piezophilic, Mesophilic Sulfate-Reducing Bacterium Desulfovibrio indicus J2T.</title>
        <authorList>
            <person name="Cao J."/>
            <person name="Maignien L."/>
            <person name="Shao Z."/>
            <person name="Alain K."/>
            <person name="Jebbar M."/>
        </authorList>
    </citation>
    <scope>NUCLEOTIDE SEQUENCE [LARGE SCALE GENOMIC DNA]</scope>
    <source>
        <strain evidence="3 5">J2</strain>
    </source>
</reference>
<evidence type="ECO:0000313" key="4">
    <source>
        <dbReference type="EMBL" id="TDT86703.1"/>
    </source>
</evidence>
<gene>
    <name evidence="3" type="ORF">AWY79_17695</name>
    <name evidence="4" type="ORF">EDC59_11119</name>
</gene>
<sequence length="552" mass="61364">MHKRPVTTALLVFATILLLAAPALAQGAKTFAVLPFEYNGPQKYEYFAKAIQASLSSDLEWIGRVEPTLKNLDSVPMPKDKSSALNALRGLGVDYLTYGDIAVLDRTAHIRLDTVSADGNSWTKKGEVGLDEITSWLDSQSKIIQGDVFNRPGYGTSENAQVADNKAETAAPSASPFIMAGSEQQYQTQSLNPQFRYEGGTETTGRWRSQTLPFYSYNMFIADGDADGRNEVFILQESAISAFRFKEGKLQHLNTFELPANVMSVRLEVADLNRDGLPEFIVGAYQFQDQGGVRAPRGFPRSSILSFEGGKFKYVVKKADYFLGVLRIPPTYMPILVGQKKGQRDLFDKHVYEAFIKGDEIETGQTIPVPAFGNVYNLTYLPDGMGYNCVVINNSHKLITYSQTFERLYESDETYNSSGVVIETADKMVGMGGGPTEEHGITYNIPFRTITAPLTSDKRYELLVNRDLSATAQVFKNYKYYTQGEIHSLVYDQVGLNLAWKTRRIKGQVADIALADLNNDGNKQLCVLVNTFTGYGYGNRKTVVLAYDLNLE</sequence>
<dbReference type="Pfam" id="PF13517">
    <property type="entry name" value="FG-GAP_3"/>
    <property type="match status" value="1"/>
</dbReference>
<dbReference type="RefSeq" id="WP_066806757.1">
    <property type="nucleotide sequence ID" value="NZ_CP014206.1"/>
</dbReference>
<dbReference type="InterPro" id="IPR028994">
    <property type="entry name" value="Integrin_alpha_N"/>
</dbReference>
<dbReference type="KEGG" id="dej:AWY79_17695"/>
<accession>A0A126QST6</accession>
<name>A0A126QST6_9BACT</name>
<dbReference type="Proteomes" id="UP000055611">
    <property type="component" value="Chromosome"/>
</dbReference>
<evidence type="ECO:0000313" key="3">
    <source>
        <dbReference type="EMBL" id="AMK12806.1"/>
    </source>
</evidence>